<reference evidence="7 8" key="1">
    <citation type="submission" date="2019-10" db="EMBL/GenBank/DDBJ databases">
        <title>Gracilibacillus sp. nov. isolated from rice seeds.</title>
        <authorList>
            <person name="He S."/>
        </authorList>
    </citation>
    <scope>NUCLEOTIDE SEQUENCE [LARGE SCALE GENOMIC DNA]</scope>
    <source>
        <strain evidence="7 8">TD8</strain>
    </source>
</reference>
<dbReference type="RefSeq" id="WP_153402693.1">
    <property type="nucleotide sequence ID" value="NZ_ML762428.1"/>
</dbReference>
<dbReference type="GO" id="GO:0012505">
    <property type="term" value="C:endomembrane system"/>
    <property type="evidence" value="ECO:0007669"/>
    <property type="project" value="UniProtKB-SubCell"/>
</dbReference>
<organism evidence="7 8">
    <name type="scientific">Gracilibacillus oryzae</name>
    <dbReference type="NCBI Taxonomy" id="1672701"/>
    <lineage>
        <taxon>Bacteria</taxon>
        <taxon>Bacillati</taxon>
        <taxon>Bacillota</taxon>
        <taxon>Bacilli</taxon>
        <taxon>Bacillales</taxon>
        <taxon>Bacillaceae</taxon>
        <taxon>Gracilibacillus</taxon>
    </lineage>
</organism>
<dbReference type="AlphaFoldDB" id="A0A7C8GUD5"/>
<name>A0A7C8GUD5_9BACI</name>
<dbReference type="OrthoDB" id="9793277at2"/>
<protein>
    <submittedName>
        <fullName evidence="7">DUF1232 domain-containing protein</fullName>
    </submittedName>
</protein>
<dbReference type="InterPro" id="IPR010652">
    <property type="entry name" value="DUF1232"/>
</dbReference>
<evidence type="ECO:0000259" key="6">
    <source>
        <dbReference type="Pfam" id="PF06803"/>
    </source>
</evidence>
<dbReference type="EMBL" id="WEID01000042">
    <property type="protein sequence ID" value="KAB8137553.1"/>
    <property type="molecule type" value="Genomic_DNA"/>
</dbReference>
<accession>A0A7C8GUD5</accession>
<evidence type="ECO:0000256" key="1">
    <source>
        <dbReference type="ARBA" id="ARBA00004127"/>
    </source>
</evidence>
<keyword evidence="2 5" id="KW-0812">Transmembrane</keyword>
<keyword evidence="3 5" id="KW-1133">Transmembrane helix</keyword>
<keyword evidence="8" id="KW-1185">Reference proteome</keyword>
<dbReference type="Pfam" id="PF06803">
    <property type="entry name" value="DUF1232"/>
    <property type="match status" value="1"/>
</dbReference>
<evidence type="ECO:0000256" key="2">
    <source>
        <dbReference type="ARBA" id="ARBA00022692"/>
    </source>
</evidence>
<feature type="domain" description="DUF1232" evidence="6">
    <location>
        <begin position="76"/>
        <end position="111"/>
    </location>
</feature>
<proteinExistence type="predicted"/>
<comment type="caution">
    <text evidence="7">The sequence shown here is derived from an EMBL/GenBank/DDBJ whole genome shotgun (WGS) entry which is preliminary data.</text>
</comment>
<dbReference type="Proteomes" id="UP000480246">
    <property type="component" value="Unassembled WGS sequence"/>
</dbReference>
<evidence type="ECO:0000256" key="3">
    <source>
        <dbReference type="ARBA" id="ARBA00022989"/>
    </source>
</evidence>
<comment type="subcellular location">
    <subcellularLocation>
        <location evidence="1">Endomembrane system</location>
        <topology evidence="1">Multi-pass membrane protein</topology>
    </subcellularLocation>
</comment>
<feature type="transmembrane region" description="Helical" evidence="5">
    <location>
        <begin position="71"/>
        <end position="90"/>
    </location>
</feature>
<evidence type="ECO:0000256" key="4">
    <source>
        <dbReference type="ARBA" id="ARBA00023136"/>
    </source>
</evidence>
<evidence type="ECO:0000313" key="7">
    <source>
        <dbReference type="EMBL" id="KAB8137553.1"/>
    </source>
</evidence>
<evidence type="ECO:0000313" key="8">
    <source>
        <dbReference type="Proteomes" id="UP000480246"/>
    </source>
</evidence>
<sequence length="138" mass="15952">MAKAENYQHGYKKYLSKAKEYFQNKEKSGELLSEATIKADSKQGRLEQTWDKLQLLFEVFQAWIKGEYKEIPKGSIITIIATIIYFVAPIDMVPDFILGLGFFDDAAVIGFAIKQISKDLEKFKEWKMTRSNDVDKIE</sequence>
<evidence type="ECO:0000256" key="5">
    <source>
        <dbReference type="SAM" id="Phobius"/>
    </source>
</evidence>
<gene>
    <name evidence="7" type="ORF">F9U64_09145</name>
</gene>
<keyword evidence="4 5" id="KW-0472">Membrane</keyword>